<evidence type="ECO:0000259" key="19">
    <source>
        <dbReference type="SMART" id="SM00079"/>
    </source>
</evidence>
<evidence type="ECO:0000256" key="8">
    <source>
        <dbReference type="ARBA" id="ARBA00023136"/>
    </source>
</evidence>
<evidence type="ECO:0000256" key="6">
    <source>
        <dbReference type="ARBA" id="ARBA00023018"/>
    </source>
</evidence>
<feature type="site" description="Crucial to convey clamshell closure to channel opening" evidence="16">
    <location>
        <position position="492"/>
    </location>
</feature>
<dbReference type="Gene3D" id="3.40.50.2300">
    <property type="match status" value="2"/>
</dbReference>
<feature type="transmembrane region" description="Helical" evidence="18">
    <location>
        <begin position="385"/>
        <end position="406"/>
    </location>
</feature>
<keyword evidence="4 18" id="KW-0812">Transmembrane</keyword>
<dbReference type="Proteomes" id="UP001152320">
    <property type="component" value="Chromosome 3"/>
</dbReference>
<evidence type="ECO:0000256" key="11">
    <source>
        <dbReference type="ARBA" id="ARBA00023257"/>
    </source>
</evidence>
<dbReference type="InterPro" id="IPR001828">
    <property type="entry name" value="ANF_lig-bd_rcpt"/>
</dbReference>
<evidence type="ECO:0000313" key="22">
    <source>
        <dbReference type="Proteomes" id="UP001152320"/>
    </source>
</evidence>
<evidence type="ECO:0000256" key="16">
    <source>
        <dbReference type="PIRSR" id="PIRSR601508-2"/>
    </source>
</evidence>
<keyword evidence="17" id="KW-1015">Disulfide bond</keyword>
<dbReference type="Pfam" id="PF10613">
    <property type="entry name" value="Lig_chan-Glu_bd"/>
    <property type="match status" value="1"/>
</dbReference>
<dbReference type="OrthoDB" id="5984008at2759"/>
<feature type="domain" description="Ionotropic glutamate receptor C-terminal" evidence="19">
    <location>
        <begin position="256"/>
        <end position="628"/>
    </location>
</feature>
<keyword evidence="10" id="KW-0325">Glycoprotein</keyword>
<evidence type="ECO:0000313" key="21">
    <source>
        <dbReference type="EMBL" id="KAJ8045076.1"/>
    </source>
</evidence>
<dbReference type="PANTHER" id="PTHR18966">
    <property type="entry name" value="IONOTROPIC GLUTAMATE RECEPTOR"/>
    <property type="match status" value="1"/>
</dbReference>
<dbReference type="InterPro" id="IPR001508">
    <property type="entry name" value="Iono_Glu_rcpt_met"/>
</dbReference>
<evidence type="ECO:0000256" key="13">
    <source>
        <dbReference type="ARBA" id="ARBA00023303"/>
    </source>
</evidence>
<gene>
    <name evidence="21" type="ORF">HOLleu_08006</name>
</gene>
<feature type="binding site" evidence="15">
    <location>
        <position position="514"/>
    </location>
    <ligand>
        <name>L-glutamate</name>
        <dbReference type="ChEBI" id="CHEBI:29985"/>
    </ligand>
</feature>
<evidence type="ECO:0000256" key="17">
    <source>
        <dbReference type="PIRSR" id="PIRSR601508-3"/>
    </source>
</evidence>
<reference evidence="21" key="1">
    <citation type="submission" date="2021-10" db="EMBL/GenBank/DDBJ databases">
        <title>Tropical sea cucumber genome reveals ecological adaptation and Cuvierian tubules defense mechanism.</title>
        <authorList>
            <person name="Chen T."/>
        </authorList>
    </citation>
    <scope>NUCLEOTIDE SEQUENCE</scope>
    <source>
        <strain evidence="21">Nanhai2018</strain>
        <tissue evidence="21">Muscle</tissue>
    </source>
</reference>
<dbReference type="SMART" id="SM00918">
    <property type="entry name" value="Lig_chan-Glu_bd"/>
    <property type="match status" value="1"/>
</dbReference>
<keyword evidence="8 18" id="KW-0472">Membrane</keyword>
<evidence type="ECO:0000256" key="12">
    <source>
        <dbReference type="ARBA" id="ARBA00023286"/>
    </source>
</evidence>
<keyword evidence="12" id="KW-1071">Ligand-gated ion channel</keyword>
<evidence type="ECO:0000259" key="20">
    <source>
        <dbReference type="SMART" id="SM00918"/>
    </source>
</evidence>
<keyword evidence="22" id="KW-1185">Reference proteome</keyword>
<dbReference type="GO" id="GO:0045211">
    <property type="term" value="C:postsynaptic membrane"/>
    <property type="evidence" value="ECO:0007669"/>
    <property type="project" value="UniProtKB-SubCell"/>
</dbReference>
<dbReference type="SUPFAM" id="SSF53822">
    <property type="entry name" value="Periplasmic binding protein-like I"/>
    <property type="match status" value="1"/>
</dbReference>
<evidence type="ECO:0000256" key="15">
    <source>
        <dbReference type="PIRSR" id="PIRSR601508-1"/>
    </source>
</evidence>
<dbReference type="EMBL" id="JAIZAY010000003">
    <property type="protein sequence ID" value="KAJ8045076.1"/>
    <property type="molecule type" value="Genomic_DNA"/>
</dbReference>
<comment type="caution">
    <text evidence="21">The sequence shown here is derived from an EMBL/GenBank/DDBJ whole genome shotgun (WGS) entry which is preliminary data.</text>
</comment>
<keyword evidence="3" id="KW-1003">Cell membrane</keyword>
<evidence type="ECO:0000256" key="10">
    <source>
        <dbReference type="ARBA" id="ARBA00023180"/>
    </source>
</evidence>
<keyword evidence="7" id="KW-0406">Ion transport</keyword>
<feature type="binding site" evidence="15">
    <location>
        <position position="564"/>
    </location>
    <ligand>
        <name>L-glutamate</name>
        <dbReference type="ChEBI" id="CHEBI:29985"/>
    </ligand>
</feature>
<feature type="transmembrane region" description="Helical" evidence="18">
    <location>
        <begin position="654"/>
        <end position="680"/>
    </location>
</feature>
<keyword evidence="6" id="KW-0770">Synapse</keyword>
<dbReference type="Pfam" id="PF01094">
    <property type="entry name" value="ANF_receptor"/>
    <property type="match status" value="1"/>
</dbReference>
<feature type="disulfide bond" evidence="17">
    <location>
        <begin position="577"/>
        <end position="632"/>
    </location>
</feature>
<evidence type="ECO:0000256" key="4">
    <source>
        <dbReference type="ARBA" id="ARBA00022692"/>
    </source>
</evidence>
<evidence type="ECO:0000256" key="7">
    <source>
        <dbReference type="ARBA" id="ARBA00023065"/>
    </source>
</evidence>
<evidence type="ECO:0000256" key="3">
    <source>
        <dbReference type="ARBA" id="ARBA00022475"/>
    </source>
</evidence>
<dbReference type="SUPFAM" id="SSF53850">
    <property type="entry name" value="Periplasmic binding protein-like II"/>
    <property type="match status" value="1"/>
</dbReference>
<dbReference type="InterPro" id="IPR015683">
    <property type="entry name" value="Ionotropic_Glu_rcpt"/>
</dbReference>
<evidence type="ECO:0000256" key="1">
    <source>
        <dbReference type="ARBA" id="ARBA00004651"/>
    </source>
</evidence>
<proteinExistence type="predicted"/>
<dbReference type="InterPro" id="IPR001320">
    <property type="entry name" value="Iontro_rcpt_C"/>
</dbReference>
<dbReference type="AlphaFoldDB" id="A0A9Q1HHE8"/>
<dbReference type="Gene3D" id="3.40.190.10">
    <property type="entry name" value="Periplasmic binding protein-like II"/>
    <property type="match status" value="1"/>
</dbReference>
<protein>
    <submittedName>
        <fullName evidence="21">Glutamate receptor 1</fullName>
    </submittedName>
</protein>
<feature type="binding site" evidence="15">
    <location>
        <position position="347"/>
    </location>
    <ligand>
        <name>L-glutamate</name>
        <dbReference type="ChEBI" id="CHEBI:29985"/>
    </ligand>
</feature>
<keyword evidence="5 18" id="KW-1133">Transmembrane helix</keyword>
<name>A0A9Q1HHE8_HOLLE</name>
<accession>A0A9Q1HHE8</accession>
<keyword evidence="9 21" id="KW-0675">Receptor</keyword>
<feature type="transmembrane region" description="Helical" evidence="18">
    <location>
        <begin position="455"/>
        <end position="476"/>
    </location>
</feature>
<organism evidence="21 22">
    <name type="scientific">Holothuria leucospilota</name>
    <name type="common">Black long sea cucumber</name>
    <name type="synonym">Mertensiothuria leucospilota</name>
    <dbReference type="NCBI Taxonomy" id="206669"/>
    <lineage>
        <taxon>Eukaryota</taxon>
        <taxon>Metazoa</taxon>
        <taxon>Echinodermata</taxon>
        <taxon>Eleutherozoa</taxon>
        <taxon>Echinozoa</taxon>
        <taxon>Holothuroidea</taxon>
        <taxon>Aspidochirotacea</taxon>
        <taxon>Aspidochirotida</taxon>
        <taxon>Holothuriidae</taxon>
        <taxon>Holothuria</taxon>
    </lineage>
</organism>
<evidence type="ECO:0000256" key="14">
    <source>
        <dbReference type="ARBA" id="ARBA00034100"/>
    </source>
</evidence>
<keyword evidence="13" id="KW-0407">Ion channel</keyword>
<dbReference type="Pfam" id="PF00060">
    <property type="entry name" value="Lig_chan"/>
    <property type="match status" value="1"/>
</dbReference>
<evidence type="ECO:0000256" key="9">
    <source>
        <dbReference type="ARBA" id="ARBA00023170"/>
    </source>
</evidence>
<evidence type="ECO:0000256" key="18">
    <source>
        <dbReference type="SAM" id="Phobius"/>
    </source>
</evidence>
<comment type="subcellular location">
    <subcellularLocation>
        <location evidence="1">Cell membrane</location>
        <topology evidence="1">Multi-pass membrane protein</topology>
    </subcellularLocation>
    <subcellularLocation>
        <location evidence="14">Postsynaptic cell membrane</location>
    </subcellularLocation>
</comment>
<dbReference type="InterPro" id="IPR019594">
    <property type="entry name" value="Glu/Gly-bd"/>
</dbReference>
<feature type="site" description="Interaction with the cone snail toxin Con-ikot-ikot" evidence="16">
    <location>
        <position position="519"/>
    </location>
</feature>
<sequence>MTAKALNYGWTITPIEVEDDFEKQAEDLKRRRVKNILIFFTNEDILGNIVNIAFDTQLLSNGYHWIFGNLNPPISKSFLEQYYRHNMAFLTRFKVVANELLYYTSLEKPVKNWRFRQRAAYDALVAATMAMKLHNQREGRYPAAVPVCGSTQKSTLEPYIKQISFRGASGDVAFNEHGDRVNYTINIFSGKDKFAQNLAGYFVQDVKSWEIANGEKWPGKPGKRTYIKPFRQSDARFIRILAVPEPPFFMEKDWERVRYSETENFDDEPIDENAEDYQGYSWELLKEVKKVFEEEMGIPFDFQITLMSPGQYGSLDLSTGEWDGMIRELIDGDADVAIGSLTKNGARENDIDFTDTWYKSQLKVAILHPSWTFEYPFSLVYPYHITAWFALLAIVIVIALGVFCLGRFSPYEYRSLAARGQATEEEAETFSFFDSIWYVLSAGFWQSYTRGPRSWSLRILSSFWFYFALCMIFLYVENLNSVFKFSKTAIKIKDVHDLLYNDVIEFGAVRRSPSYDFYRYNRGQYRMVFDRILNSEKNLLEEKITNAIYRIRRQWDGRYAVLGEERILKYAAARKPCRIYISGRTLGKISFSFATPSGSPLRDQLSYAIRTLKRRGNISRILEMEFSNRLHCAEDTLFETETKKSFTIHDFQGLYYLMFIGLGGSVIVFILEWLFFVLFVDKSSRPRIGTKRTARPKANDLQTDFYGSGPGQSAAAEKAPTDWI</sequence>
<evidence type="ECO:0000256" key="5">
    <source>
        <dbReference type="ARBA" id="ARBA00022989"/>
    </source>
</evidence>
<dbReference type="SMART" id="SM00079">
    <property type="entry name" value="PBPe"/>
    <property type="match status" value="1"/>
</dbReference>
<keyword evidence="11" id="KW-0628">Postsynaptic cell membrane</keyword>
<evidence type="ECO:0000256" key="2">
    <source>
        <dbReference type="ARBA" id="ARBA00022448"/>
    </source>
</evidence>
<feature type="binding site" evidence="15">
    <location>
        <position position="342"/>
    </location>
    <ligand>
        <name>L-glutamate</name>
        <dbReference type="ChEBI" id="CHEBI:29985"/>
    </ligand>
</feature>
<dbReference type="Gene3D" id="1.10.287.70">
    <property type="match status" value="1"/>
</dbReference>
<keyword evidence="2" id="KW-0813">Transport</keyword>
<dbReference type="PRINTS" id="PR00177">
    <property type="entry name" value="NMDARECEPTOR"/>
</dbReference>
<dbReference type="GO" id="GO:0038023">
    <property type="term" value="F:signaling receptor activity"/>
    <property type="evidence" value="ECO:0007669"/>
    <property type="project" value="InterPro"/>
</dbReference>
<dbReference type="InterPro" id="IPR028082">
    <property type="entry name" value="Peripla_BP_I"/>
</dbReference>
<feature type="domain" description="Ionotropic glutamate receptor L-glutamate and glycine-binding" evidence="20">
    <location>
        <begin position="269"/>
        <end position="331"/>
    </location>
</feature>
<dbReference type="GO" id="GO:0015276">
    <property type="term" value="F:ligand-gated monoatomic ion channel activity"/>
    <property type="evidence" value="ECO:0007669"/>
    <property type="project" value="InterPro"/>
</dbReference>